<feature type="binding site" evidence="4">
    <location>
        <position position="116"/>
    </location>
    <ligand>
        <name>Mn(2+)</name>
        <dbReference type="ChEBI" id="CHEBI:29035"/>
        <label>1</label>
    </ligand>
</feature>
<dbReference type="EMBL" id="DRBC01000029">
    <property type="protein sequence ID" value="HDN84208.1"/>
    <property type="molecule type" value="Genomic_DNA"/>
</dbReference>
<dbReference type="AlphaFoldDB" id="A0A7V0MZ43"/>
<keyword evidence="2 4" id="KW-0479">Metal-binding</keyword>
<gene>
    <name evidence="6" type="primary">speB</name>
    <name evidence="6" type="ORF">ENG47_00440</name>
</gene>
<dbReference type="GO" id="GO:0046872">
    <property type="term" value="F:metal ion binding"/>
    <property type="evidence" value="ECO:0007669"/>
    <property type="project" value="UniProtKB-KW"/>
</dbReference>
<dbReference type="PANTHER" id="PTHR11358:SF26">
    <property type="entry name" value="GUANIDINO ACID HYDROLASE, MITOCHONDRIAL"/>
    <property type="match status" value="1"/>
</dbReference>
<dbReference type="InterPro" id="IPR020855">
    <property type="entry name" value="Ureohydrolase_Mn_BS"/>
</dbReference>
<dbReference type="CDD" id="cd11593">
    <property type="entry name" value="Agmatinase-like_2"/>
    <property type="match status" value="1"/>
</dbReference>
<dbReference type="PIRSF" id="PIRSF036979">
    <property type="entry name" value="Arginase"/>
    <property type="match status" value="1"/>
</dbReference>
<keyword evidence="3 5" id="KW-0378">Hydrolase</keyword>
<feature type="binding site" evidence="4">
    <location>
        <position position="222"/>
    </location>
    <ligand>
        <name>Mn(2+)</name>
        <dbReference type="ChEBI" id="CHEBI:29035"/>
        <label>1</label>
    </ligand>
</feature>
<dbReference type="InterPro" id="IPR005925">
    <property type="entry name" value="Agmatinase-rel"/>
</dbReference>
<organism evidence="6">
    <name type="scientific">Aerophobetes bacterium</name>
    <dbReference type="NCBI Taxonomy" id="2030807"/>
    <lineage>
        <taxon>Bacteria</taxon>
        <taxon>Candidatus Aerophobota</taxon>
    </lineage>
</organism>
<accession>A0A7V0MZ43</accession>
<evidence type="ECO:0000256" key="4">
    <source>
        <dbReference type="PIRSR" id="PIRSR036979-1"/>
    </source>
</evidence>
<sequence length="295" mass="33538">MDNISKNSYQLNFADPPAEYTDPEKSLVRIIPIPYEATTTYRKGTKEAPEAIIKASTNLELWDEELSTEPYKAGICTFPPVQCSSAGPRKAITQIYKRVKSILNPEKFHIFIGGEHSITVGIVRAFCEMYPSLSVLQLDAHADLRNIYQGSAYNHACVMRRIGEYVSFIQLGIRSLSKEETIYIKRKNIAYQNSFQIMQSDYWKKVLDEKLSRNVYLTIDVDVMDPSIMPSVGTPEPGGLSWHKILEIIRYTTQSKKIVGVDIVEFSPIPQILAPDFLVAKLIYKIIGYIQVKFK</sequence>
<feature type="binding site" evidence="4">
    <location>
        <position position="143"/>
    </location>
    <ligand>
        <name>Mn(2+)</name>
        <dbReference type="ChEBI" id="CHEBI:29035"/>
        <label>1</label>
    </ligand>
</feature>
<dbReference type="InterPro" id="IPR006035">
    <property type="entry name" value="Ureohydrolase"/>
</dbReference>
<dbReference type="SUPFAM" id="SSF52768">
    <property type="entry name" value="Arginase/deacetylase"/>
    <property type="match status" value="1"/>
</dbReference>
<name>A0A7V0MZ43_UNCAE</name>
<dbReference type="PROSITE" id="PS01053">
    <property type="entry name" value="ARGINASE_1"/>
    <property type="match status" value="1"/>
</dbReference>
<comment type="caution">
    <text evidence="6">The sequence shown here is derived from an EMBL/GenBank/DDBJ whole genome shotgun (WGS) entry which is preliminary data.</text>
</comment>
<feature type="binding site" evidence="4">
    <location>
        <position position="220"/>
    </location>
    <ligand>
        <name>Mn(2+)</name>
        <dbReference type="ChEBI" id="CHEBI:29035"/>
        <label>1</label>
    </ligand>
</feature>
<dbReference type="Proteomes" id="UP000885660">
    <property type="component" value="Unassembled WGS sequence"/>
</dbReference>
<comment type="similarity">
    <text evidence="1">Belongs to the arginase family. Agmatinase subfamily.</text>
</comment>
<evidence type="ECO:0000256" key="3">
    <source>
        <dbReference type="ARBA" id="ARBA00022801"/>
    </source>
</evidence>
<dbReference type="Gene3D" id="3.40.800.10">
    <property type="entry name" value="Ureohydrolase domain"/>
    <property type="match status" value="1"/>
</dbReference>
<evidence type="ECO:0000313" key="6">
    <source>
        <dbReference type="EMBL" id="HDN84208.1"/>
    </source>
</evidence>
<dbReference type="InterPro" id="IPR023696">
    <property type="entry name" value="Ureohydrolase_dom_sf"/>
</dbReference>
<evidence type="ECO:0000256" key="1">
    <source>
        <dbReference type="ARBA" id="ARBA00009227"/>
    </source>
</evidence>
<evidence type="ECO:0000256" key="5">
    <source>
        <dbReference type="RuleBase" id="RU003684"/>
    </source>
</evidence>
<feature type="binding site" evidence="4">
    <location>
        <position position="141"/>
    </location>
    <ligand>
        <name>Mn(2+)</name>
        <dbReference type="ChEBI" id="CHEBI:29035"/>
        <label>1</label>
    </ligand>
</feature>
<evidence type="ECO:0000256" key="2">
    <source>
        <dbReference type="ARBA" id="ARBA00022723"/>
    </source>
</evidence>
<comment type="cofactor">
    <cofactor evidence="4">
        <name>Mn(2+)</name>
        <dbReference type="ChEBI" id="CHEBI:29035"/>
    </cofactor>
    <text evidence="4">Binds 2 manganese ions per subunit.</text>
</comment>
<dbReference type="Pfam" id="PF00491">
    <property type="entry name" value="Arginase"/>
    <property type="match status" value="1"/>
</dbReference>
<protein>
    <submittedName>
        <fullName evidence="6">Agmatinase</fullName>
        <ecNumber evidence="6">3.5.3.11</ecNumber>
    </submittedName>
</protein>
<feature type="binding site" evidence="4">
    <location>
        <position position="139"/>
    </location>
    <ligand>
        <name>Mn(2+)</name>
        <dbReference type="ChEBI" id="CHEBI:29035"/>
        <label>1</label>
    </ligand>
</feature>
<proteinExistence type="inferred from homology"/>
<keyword evidence="4" id="KW-0464">Manganese</keyword>
<dbReference type="PANTHER" id="PTHR11358">
    <property type="entry name" value="ARGINASE/AGMATINASE"/>
    <property type="match status" value="1"/>
</dbReference>
<dbReference type="PROSITE" id="PS51409">
    <property type="entry name" value="ARGINASE_2"/>
    <property type="match status" value="1"/>
</dbReference>
<dbReference type="EC" id="3.5.3.11" evidence="6"/>
<dbReference type="GO" id="GO:0008783">
    <property type="term" value="F:agmatinase activity"/>
    <property type="evidence" value="ECO:0007669"/>
    <property type="project" value="UniProtKB-EC"/>
</dbReference>
<dbReference type="GO" id="GO:0033389">
    <property type="term" value="P:putrescine biosynthetic process from arginine, via agmatine"/>
    <property type="evidence" value="ECO:0007669"/>
    <property type="project" value="TreeGrafter"/>
</dbReference>
<dbReference type="NCBIfam" id="TIGR01230">
    <property type="entry name" value="agmatinase"/>
    <property type="match status" value="1"/>
</dbReference>
<reference evidence="6" key="1">
    <citation type="journal article" date="2020" name="mSystems">
        <title>Genome- and Community-Level Interaction Insights into Carbon Utilization and Element Cycling Functions of Hydrothermarchaeota in Hydrothermal Sediment.</title>
        <authorList>
            <person name="Zhou Z."/>
            <person name="Liu Y."/>
            <person name="Xu W."/>
            <person name="Pan J."/>
            <person name="Luo Z.H."/>
            <person name="Li M."/>
        </authorList>
    </citation>
    <scope>NUCLEOTIDE SEQUENCE [LARGE SCALE GENOMIC DNA]</scope>
    <source>
        <strain evidence="6">HyVt-219</strain>
    </source>
</reference>